<name>A0AAQ4FIV9_AMBAM</name>
<comment type="caution">
    <text evidence="1">The sequence shown here is derived from an EMBL/GenBank/DDBJ whole genome shotgun (WGS) entry which is preliminary data.</text>
</comment>
<gene>
    <name evidence="1" type="ORF">V5799_023229</name>
</gene>
<dbReference type="Proteomes" id="UP001321473">
    <property type="component" value="Unassembled WGS sequence"/>
</dbReference>
<reference evidence="1 2" key="1">
    <citation type="journal article" date="2023" name="Arcadia Sci">
        <title>De novo assembly of a long-read Amblyomma americanum tick genome.</title>
        <authorList>
            <person name="Chou S."/>
            <person name="Poskanzer K.E."/>
            <person name="Rollins M."/>
            <person name="Thuy-Boun P.S."/>
        </authorList>
    </citation>
    <scope>NUCLEOTIDE SEQUENCE [LARGE SCALE GENOMIC DNA]</scope>
    <source>
        <strain evidence="1">F_SG_1</strain>
        <tissue evidence="1">Salivary glands</tissue>
    </source>
</reference>
<keyword evidence="2" id="KW-1185">Reference proteome</keyword>
<organism evidence="1 2">
    <name type="scientific">Amblyomma americanum</name>
    <name type="common">Lone star tick</name>
    <dbReference type="NCBI Taxonomy" id="6943"/>
    <lineage>
        <taxon>Eukaryota</taxon>
        <taxon>Metazoa</taxon>
        <taxon>Ecdysozoa</taxon>
        <taxon>Arthropoda</taxon>
        <taxon>Chelicerata</taxon>
        <taxon>Arachnida</taxon>
        <taxon>Acari</taxon>
        <taxon>Parasitiformes</taxon>
        <taxon>Ixodida</taxon>
        <taxon>Ixodoidea</taxon>
        <taxon>Ixodidae</taxon>
        <taxon>Amblyomminae</taxon>
        <taxon>Amblyomma</taxon>
    </lineage>
</organism>
<evidence type="ECO:0000313" key="1">
    <source>
        <dbReference type="EMBL" id="KAK8786996.1"/>
    </source>
</evidence>
<dbReference type="AlphaFoldDB" id="A0AAQ4FIV9"/>
<protein>
    <submittedName>
        <fullName evidence="1">Uncharacterized protein</fullName>
    </submittedName>
</protein>
<sequence length="100" mass="11113">MVPGRWVWTLDGRLHVRQASSHHYKRPVATHYEHGTPPGQNFSGGSLHASRHVTTVGTIEEKGHGTGNKSHVSIHCDRGFMGRSLLNRLTEGVLTHFSPR</sequence>
<evidence type="ECO:0000313" key="2">
    <source>
        <dbReference type="Proteomes" id="UP001321473"/>
    </source>
</evidence>
<proteinExistence type="predicted"/>
<accession>A0AAQ4FIV9</accession>
<dbReference type="EMBL" id="JARKHS020002226">
    <property type="protein sequence ID" value="KAK8786996.1"/>
    <property type="molecule type" value="Genomic_DNA"/>
</dbReference>